<dbReference type="CDD" id="cd18794">
    <property type="entry name" value="SF2_C_RecQ"/>
    <property type="match status" value="1"/>
</dbReference>
<dbReference type="InterPro" id="IPR002121">
    <property type="entry name" value="HRDC_dom"/>
</dbReference>
<evidence type="ECO:0000256" key="13">
    <source>
        <dbReference type="ARBA" id="ARBA00023204"/>
    </source>
</evidence>
<dbReference type="InterPro" id="IPR032284">
    <property type="entry name" value="RecQ_Zn-bd"/>
</dbReference>
<keyword evidence="10" id="KW-0067">ATP-binding</keyword>
<evidence type="ECO:0000256" key="16">
    <source>
        <dbReference type="NCBIfam" id="TIGR01389"/>
    </source>
</evidence>
<gene>
    <name evidence="20" type="ORF">BTN49_1089</name>
</gene>
<dbReference type="Pfam" id="PF09382">
    <property type="entry name" value="RQC"/>
    <property type="match status" value="1"/>
</dbReference>
<evidence type="ECO:0000256" key="11">
    <source>
        <dbReference type="ARBA" id="ARBA00023125"/>
    </source>
</evidence>
<evidence type="ECO:0000256" key="5">
    <source>
        <dbReference type="ARBA" id="ARBA00022741"/>
    </source>
</evidence>
<evidence type="ECO:0000256" key="1">
    <source>
        <dbReference type="ARBA" id="ARBA00001946"/>
    </source>
</evidence>
<comment type="cofactor">
    <cofactor evidence="2">
        <name>Zn(2+)</name>
        <dbReference type="ChEBI" id="CHEBI:29105"/>
    </cofactor>
</comment>
<evidence type="ECO:0000256" key="14">
    <source>
        <dbReference type="ARBA" id="ARBA00023235"/>
    </source>
</evidence>
<accession>A0A2A5T4K7</accession>
<evidence type="ECO:0000259" key="18">
    <source>
        <dbReference type="PROSITE" id="PS51192"/>
    </source>
</evidence>
<keyword evidence="5" id="KW-0547">Nucleotide-binding</keyword>
<keyword evidence="21" id="KW-1185">Reference proteome</keyword>
<dbReference type="GO" id="GO:0005524">
    <property type="term" value="F:ATP binding"/>
    <property type="evidence" value="ECO:0007669"/>
    <property type="project" value="UniProtKB-KW"/>
</dbReference>
<dbReference type="AlphaFoldDB" id="A0A2A5T4K7"/>
<dbReference type="GO" id="GO:0006281">
    <property type="term" value="P:DNA repair"/>
    <property type="evidence" value="ECO:0007669"/>
    <property type="project" value="UniProtKB-KW"/>
</dbReference>
<evidence type="ECO:0000256" key="9">
    <source>
        <dbReference type="ARBA" id="ARBA00022833"/>
    </source>
</evidence>
<evidence type="ECO:0000256" key="8">
    <source>
        <dbReference type="ARBA" id="ARBA00022806"/>
    </source>
</evidence>
<organism evidence="20 21">
    <name type="scientific">Candidatus Enterovibrio escicola</name>
    <dbReference type="NCBI Taxonomy" id="1927127"/>
    <lineage>
        <taxon>Bacteria</taxon>
        <taxon>Pseudomonadati</taxon>
        <taxon>Pseudomonadota</taxon>
        <taxon>Gammaproteobacteria</taxon>
        <taxon>Vibrionales</taxon>
        <taxon>Vibrionaceae</taxon>
        <taxon>Enterovibrio</taxon>
    </lineage>
</organism>
<dbReference type="Pfam" id="PF16124">
    <property type="entry name" value="RecQ_Zn_bind"/>
    <property type="match status" value="1"/>
</dbReference>
<dbReference type="Proteomes" id="UP000219020">
    <property type="component" value="Unassembled WGS sequence"/>
</dbReference>
<dbReference type="EMBL" id="NBYY01000011">
    <property type="protein sequence ID" value="PCS23095.1"/>
    <property type="molecule type" value="Genomic_DNA"/>
</dbReference>
<dbReference type="PROSITE" id="PS50967">
    <property type="entry name" value="HRDC"/>
    <property type="match status" value="1"/>
</dbReference>
<evidence type="ECO:0000256" key="4">
    <source>
        <dbReference type="ARBA" id="ARBA00022723"/>
    </source>
</evidence>
<dbReference type="PROSITE" id="PS51192">
    <property type="entry name" value="HELICASE_ATP_BIND_1"/>
    <property type="match status" value="1"/>
</dbReference>
<dbReference type="Pfam" id="PF00270">
    <property type="entry name" value="DEAD"/>
    <property type="match status" value="1"/>
</dbReference>
<dbReference type="Gene3D" id="1.10.150.80">
    <property type="entry name" value="HRDC domain"/>
    <property type="match status" value="1"/>
</dbReference>
<dbReference type="InterPro" id="IPR044876">
    <property type="entry name" value="HRDC_dom_sf"/>
</dbReference>
<keyword evidence="13" id="KW-0234">DNA repair</keyword>
<comment type="caution">
    <text evidence="20">The sequence shown here is derived from an EMBL/GenBank/DDBJ whole genome shotgun (WGS) entry which is preliminary data.</text>
</comment>
<dbReference type="EC" id="5.6.2.4" evidence="16"/>
<dbReference type="SMART" id="SM00341">
    <property type="entry name" value="HRDC"/>
    <property type="match status" value="1"/>
</dbReference>
<dbReference type="CDD" id="cd17920">
    <property type="entry name" value="DEXHc_RecQ"/>
    <property type="match status" value="1"/>
</dbReference>
<dbReference type="FunFam" id="3.40.50.300:FF:000156">
    <property type="entry name" value="ATP-dependent DNA helicase recQ"/>
    <property type="match status" value="1"/>
</dbReference>
<feature type="domain" description="Helicase C-terminal" evidence="19">
    <location>
        <begin position="229"/>
        <end position="377"/>
    </location>
</feature>
<dbReference type="InterPro" id="IPR001650">
    <property type="entry name" value="Helicase_C-like"/>
</dbReference>
<keyword evidence="4" id="KW-0479">Metal-binding</keyword>
<dbReference type="Pfam" id="PF00570">
    <property type="entry name" value="HRDC"/>
    <property type="match status" value="1"/>
</dbReference>
<dbReference type="InterPro" id="IPR036390">
    <property type="entry name" value="WH_DNA-bd_sf"/>
</dbReference>
<dbReference type="PANTHER" id="PTHR13710">
    <property type="entry name" value="DNA HELICASE RECQ FAMILY MEMBER"/>
    <property type="match status" value="1"/>
</dbReference>
<dbReference type="FunFam" id="3.40.50.300:FF:000296">
    <property type="entry name" value="ATP-dependent DNA helicase RecQ"/>
    <property type="match status" value="1"/>
</dbReference>
<dbReference type="GO" id="GO:0043138">
    <property type="term" value="F:3'-5' DNA helicase activity"/>
    <property type="evidence" value="ECO:0007669"/>
    <property type="project" value="UniProtKB-EC"/>
</dbReference>
<dbReference type="Pfam" id="PF00271">
    <property type="entry name" value="Helicase_C"/>
    <property type="match status" value="1"/>
</dbReference>
<dbReference type="InterPro" id="IPR006293">
    <property type="entry name" value="DNA_helicase_ATP-dep_RecQ_bac"/>
</dbReference>
<dbReference type="GO" id="GO:0043590">
    <property type="term" value="C:bacterial nucleoid"/>
    <property type="evidence" value="ECO:0007669"/>
    <property type="project" value="TreeGrafter"/>
</dbReference>
<keyword evidence="9" id="KW-0862">Zinc</keyword>
<evidence type="ECO:0000313" key="20">
    <source>
        <dbReference type="EMBL" id="PCS23095.1"/>
    </source>
</evidence>
<dbReference type="InterPro" id="IPR004589">
    <property type="entry name" value="DNA_helicase_ATP-dep_RecQ"/>
</dbReference>
<dbReference type="SMART" id="SM00956">
    <property type="entry name" value="RQC"/>
    <property type="match status" value="1"/>
</dbReference>
<dbReference type="SMART" id="SM00487">
    <property type="entry name" value="DEXDc"/>
    <property type="match status" value="1"/>
</dbReference>
<dbReference type="GO" id="GO:0006260">
    <property type="term" value="P:DNA replication"/>
    <property type="evidence" value="ECO:0007669"/>
    <property type="project" value="InterPro"/>
</dbReference>
<name>A0A2A5T4K7_9GAMM</name>
<dbReference type="InterPro" id="IPR011545">
    <property type="entry name" value="DEAD/DEAH_box_helicase_dom"/>
</dbReference>
<dbReference type="InterPro" id="IPR036388">
    <property type="entry name" value="WH-like_DNA-bd_sf"/>
</dbReference>
<dbReference type="GO" id="GO:0046872">
    <property type="term" value="F:metal ion binding"/>
    <property type="evidence" value="ECO:0007669"/>
    <property type="project" value="UniProtKB-KW"/>
</dbReference>
<dbReference type="SUPFAM" id="SSF52540">
    <property type="entry name" value="P-loop containing nucleoside triphosphate hydrolases"/>
    <property type="match status" value="1"/>
</dbReference>
<evidence type="ECO:0000259" key="17">
    <source>
        <dbReference type="PROSITE" id="PS50967"/>
    </source>
</evidence>
<evidence type="ECO:0000256" key="10">
    <source>
        <dbReference type="ARBA" id="ARBA00022840"/>
    </source>
</evidence>
<keyword evidence="12" id="KW-0233">DNA recombination</keyword>
<dbReference type="InterPro" id="IPR018982">
    <property type="entry name" value="RQC_domain"/>
</dbReference>
<evidence type="ECO:0000256" key="6">
    <source>
        <dbReference type="ARBA" id="ARBA00022763"/>
    </source>
</evidence>
<dbReference type="GO" id="GO:0006310">
    <property type="term" value="P:DNA recombination"/>
    <property type="evidence" value="ECO:0007669"/>
    <property type="project" value="UniProtKB-UniRule"/>
</dbReference>
<reference evidence="21" key="1">
    <citation type="submission" date="2017-04" db="EMBL/GenBank/DDBJ databases">
        <title>Genome evolution of the luminous symbionts of deep sea anglerfish.</title>
        <authorList>
            <person name="Hendry T.A."/>
        </authorList>
    </citation>
    <scope>NUCLEOTIDE SEQUENCE [LARGE SCALE GENOMIC DNA]</scope>
</reference>
<keyword evidence="11" id="KW-0238">DNA-binding</keyword>
<evidence type="ECO:0000256" key="2">
    <source>
        <dbReference type="ARBA" id="ARBA00001947"/>
    </source>
</evidence>
<keyword evidence="8 20" id="KW-0347">Helicase</keyword>
<dbReference type="PROSITE" id="PS51194">
    <property type="entry name" value="HELICASE_CTER"/>
    <property type="match status" value="1"/>
</dbReference>
<dbReference type="SUPFAM" id="SSF47819">
    <property type="entry name" value="HRDC-like"/>
    <property type="match status" value="1"/>
</dbReference>
<dbReference type="RefSeq" id="WP_097356175.1">
    <property type="nucleotide sequence ID" value="NZ_CAWNJE010000006.1"/>
</dbReference>
<protein>
    <recommendedName>
        <fullName evidence="16">DNA helicase RecQ</fullName>
        <ecNumber evidence="16">5.6.2.4</ecNumber>
    </recommendedName>
</protein>
<evidence type="ECO:0000256" key="15">
    <source>
        <dbReference type="ARBA" id="ARBA00034617"/>
    </source>
</evidence>
<comment type="catalytic activity">
    <reaction evidence="15">
        <text>Couples ATP hydrolysis with the unwinding of duplex DNA by translocating in the 3'-5' direction.</text>
        <dbReference type="EC" id="5.6.2.4"/>
    </reaction>
</comment>
<dbReference type="Gene3D" id="1.10.10.10">
    <property type="entry name" value="Winged helix-like DNA-binding domain superfamily/Winged helix DNA-binding domain"/>
    <property type="match status" value="1"/>
</dbReference>
<evidence type="ECO:0000256" key="3">
    <source>
        <dbReference type="ARBA" id="ARBA00005446"/>
    </source>
</evidence>
<dbReference type="GO" id="GO:0003677">
    <property type="term" value="F:DNA binding"/>
    <property type="evidence" value="ECO:0007669"/>
    <property type="project" value="UniProtKB-KW"/>
</dbReference>
<dbReference type="InterPro" id="IPR010997">
    <property type="entry name" value="HRDC-like_sf"/>
</dbReference>
<dbReference type="NCBIfam" id="TIGR00614">
    <property type="entry name" value="recQ_fam"/>
    <property type="match status" value="1"/>
</dbReference>
<dbReference type="PANTHER" id="PTHR13710:SF105">
    <property type="entry name" value="ATP-DEPENDENT DNA HELICASE Q1"/>
    <property type="match status" value="1"/>
</dbReference>
<proteinExistence type="inferred from homology"/>
<dbReference type="SUPFAM" id="SSF46785">
    <property type="entry name" value="Winged helix' DNA-binding domain"/>
    <property type="match status" value="1"/>
</dbReference>
<evidence type="ECO:0000256" key="7">
    <source>
        <dbReference type="ARBA" id="ARBA00022801"/>
    </source>
</evidence>
<dbReference type="GeneID" id="66951373"/>
<feature type="domain" description="HRDC" evidence="17">
    <location>
        <begin position="532"/>
        <end position="611"/>
    </location>
</feature>
<dbReference type="InterPro" id="IPR027417">
    <property type="entry name" value="P-loop_NTPase"/>
</dbReference>
<comment type="cofactor">
    <cofactor evidence="1">
        <name>Mg(2+)</name>
        <dbReference type="ChEBI" id="CHEBI:18420"/>
    </cofactor>
</comment>
<evidence type="ECO:0000313" key="21">
    <source>
        <dbReference type="Proteomes" id="UP000219020"/>
    </source>
</evidence>
<dbReference type="GO" id="GO:0009432">
    <property type="term" value="P:SOS response"/>
    <property type="evidence" value="ECO:0007669"/>
    <property type="project" value="UniProtKB-UniRule"/>
</dbReference>
<dbReference type="SMART" id="SM00490">
    <property type="entry name" value="HELICc"/>
    <property type="match status" value="1"/>
</dbReference>
<evidence type="ECO:0000256" key="12">
    <source>
        <dbReference type="ARBA" id="ARBA00023172"/>
    </source>
</evidence>
<dbReference type="GO" id="GO:0009378">
    <property type="term" value="F:four-way junction helicase activity"/>
    <property type="evidence" value="ECO:0007669"/>
    <property type="project" value="TreeGrafter"/>
</dbReference>
<feature type="domain" description="Helicase ATP-binding" evidence="18">
    <location>
        <begin position="37"/>
        <end position="205"/>
    </location>
</feature>
<dbReference type="FunFam" id="1.10.150.80:FF:000002">
    <property type="entry name" value="ATP-dependent DNA helicase RecQ"/>
    <property type="match status" value="1"/>
</dbReference>
<dbReference type="Gene3D" id="3.40.50.300">
    <property type="entry name" value="P-loop containing nucleotide triphosphate hydrolases"/>
    <property type="match status" value="2"/>
</dbReference>
<dbReference type="NCBIfam" id="TIGR01389">
    <property type="entry name" value="recQ"/>
    <property type="match status" value="1"/>
</dbReference>
<dbReference type="FunFam" id="1.10.10.10:FF:000175">
    <property type="entry name" value="ATP-dependent DNA helicase RecQ"/>
    <property type="match status" value="1"/>
</dbReference>
<sequence>MIATDLTTLTSGIADKLSVLHRVFGYHSYRDGQKEIIDAVMAGLDCMVIMPTGGGKSLCYQMPALMLNGVSIVISPLISLMKDQVDQLLDKGVQAAYLNSTMTYDQKNNIWKQLRQGNLKLLYISPERMLTHDFIKRLQSITLGLIAVDEAHCVSQWGHDFRPEYAQLGNMKLYFPNVPVMALTATADDTTRQDICHRLALDMPNTYLGRFDRPNIRYSLLVKHKPLIQITQFLANQSGKSAIVYCNSRKRVEQVSQHLCDQNIRASGYHAGMSNEQRTGVHEAFQHDDIEVVVATVAFGMGINKPNIRFVVHFDIPRNIESYYQETGRAGRDGLFAEAVMFYHSSDIGWLYKCLDKKPDCQQKLVENHKLNAMSAFAEALICRRLVLLTYFGEYSNKTCGNCDICLDPPPLFDCTSQAQKAISCVYRVNQSFGISYVIEVLRGIKTQRIKDHGHEKLSTYGLGKNNSHEYWISIFRQLIHHGYLVQNIMHSSVLQLTEKARPLLRNQIVLELAVPRLGLSPFIKTDTLGKPNYDKKLFAKLRRLRKSIAEKEEIPPYVVFNDKTLIEMAERFPTSQSEMLTVNGIGLRKWEKYGSAFQYVIEEHITRHMA</sequence>
<dbReference type="GO" id="GO:0030894">
    <property type="term" value="C:replisome"/>
    <property type="evidence" value="ECO:0007669"/>
    <property type="project" value="TreeGrafter"/>
</dbReference>
<keyword evidence="14" id="KW-0413">Isomerase</keyword>
<comment type="similarity">
    <text evidence="3">Belongs to the helicase family. RecQ subfamily.</text>
</comment>
<evidence type="ECO:0000259" key="19">
    <source>
        <dbReference type="PROSITE" id="PS51194"/>
    </source>
</evidence>
<dbReference type="InterPro" id="IPR014001">
    <property type="entry name" value="Helicase_ATP-bd"/>
</dbReference>
<dbReference type="GO" id="GO:0005737">
    <property type="term" value="C:cytoplasm"/>
    <property type="evidence" value="ECO:0007669"/>
    <property type="project" value="TreeGrafter"/>
</dbReference>
<keyword evidence="7" id="KW-0378">Hydrolase</keyword>
<dbReference type="GO" id="GO:0016787">
    <property type="term" value="F:hydrolase activity"/>
    <property type="evidence" value="ECO:0007669"/>
    <property type="project" value="UniProtKB-KW"/>
</dbReference>
<keyword evidence="6" id="KW-0227">DNA damage</keyword>